<dbReference type="RefSeq" id="WP_102525265.1">
    <property type="nucleotide sequence ID" value="NZ_LT960612.1"/>
</dbReference>
<keyword evidence="1" id="KW-0732">Signal</keyword>
<feature type="chain" id="PRO_5014918926" description="Hemolysin" evidence="1">
    <location>
        <begin position="23"/>
        <end position="188"/>
    </location>
</feature>
<dbReference type="AlphaFoldDB" id="A0A2N8ZMR1"/>
<keyword evidence="3" id="KW-1185">Reference proteome</keyword>
<protein>
    <recommendedName>
        <fullName evidence="4">Hemolysin</fullName>
    </recommendedName>
</protein>
<sequence length="188" mass="20487">MKKTILAVTMSLFALFSTNASANDEAPMLTMTNPAATFCIDQGGTLKSKETDAGSEGICVLSDGTEIGQWDYFNQNNNDEAESGMIGMANPASVYCEEQGGTLDFENGVGMCVFSDGTRIEEWEFYHQNHNKDAQNAPLGMANPSSVFCVEQGGTSTIVETDDGQIGMCVFKDGTEVEEWEYFHKHNK</sequence>
<accession>A0A2N8ZMR1</accession>
<dbReference type="PANTHER" id="PTHR38008">
    <property type="entry name" value="HEMOLYSIN-RELATED"/>
    <property type="match status" value="1"/>
</dbReference>
<evidence type="ECO:0008006" key="4">
    <source>
        <dbReference type="Google" id="ProtNLM"/>
    </source>
</evidence>
<feature type="signal peptide" evidence="1">
    <location>
        <begin position="1"/>
        <end position="22"/>
    </location>
</feature>
<dbReference type="PANTHER" id="PTHR38008:SF2">
    <property type="entry name" value="HEMOLYSIN"/>
    <property type="match status" value="1"/>
</dbReference>
<gene>
    <name evidence="2" type="ORF">VTAP4600_B1603</name>
</gene>
<dbReference type="KEGG" id="vta:B1603"/>
<organism evidence="2 3">
    <name type="scientific">Vibrio tapetis subsp. tapetis</name>
    <dbReference type="NCBI Taxonomy" id="1671868"/>
    <lineage>
        <taxon>Bacteria</taxon>
        <taxon>Pseudomonadati</taxon>
        <taxon>Pseudomonadota</taxon>
        <taxon>Gammaproteobacteria</taxon>
        <taxon>Vibrionales</taxon>
        <taxon>Vibrionaceae</taxon>
        <taxon>Vibrio</taxon>
    </lineage>
</organism>
<dbReference type="Pfam" id="PF03891">
    <property type="entry name" value="DUF333"/>
    <property type="match status" value="3"/>
</dbReference>
<dbReference type="Proteomes" id="UP000235828">
    <property type="component" value="Chromosome B"/>
</dbReference>
<reference evidence="2 3" key="1">
    <citation type="submission" date="2017-10" db="EMBL/GenBank/DDBJ databases">
        <authorList>
            <person name="Banno H."/>
            <person name="Chua N.-H."/>
        </authorList>
    </citation>
    <scope>NUCLEOTIDE SEQUENCE [LARGE SCALE GENOMIC DNA]</scope>
    <source>
        <strain evidence="2">Vibrio tapetis CECT4600</strain>
    </source>
</reference>
<evidence type="ECO:0000256" key="1">
    <source>
        <dbReference type="SAM" id="SignalP"/>
    </source>
</evidence>
<evidence type="ECO:0000313" key="2">
    <source>
        <dbReference type="EMBL" id="SON53214.1"/>
    </source>
</evidence>
<evidence type="ECO:0000313" key="3">
    <source>
        <dbReference type="Proteomes" id="UP000235828"/>
    </source>
</evidence>
<dbReference type="EMBL" id="LT960612">
    <property type="protein sequence ID" value="SON53214.1"/>
    <property type="molecule type" value="Genomic_DNA"/>
</dbReference>
<name>A0A2N8ZMR1_9VIBR</name>
<dbReference type="OrthoDB" id="148878at2"/>
<proteinExistence type="predicted"/>
<dbReference type="InterPro" id="IPR005590">
    <property type="entry name" value="DUF333"/>
</dbReference>